<dbReference type="PANTHER" id="PTHR35936:SF17">
    <property type="entry name" value="ARGININE-BINDING EXTRACELLULAR PROTEIN ARTP"/>
    <property type="match status" value="1"/>
</dbReference>
<dbReference type="SMART" id="SM00062">
    <property type="entry name" value="PBPb"/>
    <property type="match status" value="1"/>
</dbReference>
<feature type="domain" description="Solute-binding protein family 3/N-terminal" evidence="4">
    <location>
        <begin position="45"/>
        <end position="273"/>
    </location>
</feature>
<keyword evidence="2 3" id="KW-0732">Signal</keyword>
<evidence type="ECO:0000313" key="6">
    <source>
        <dbReference type="Proteomes" id="UP000072660"/>
    </source>
</evidence>
<evidence type="ECO:0000259" key="4">
    <source>
        <dbReference type="SMART" id="SM00062"/>
    </source>
</evidence>
<dbReference type="EMBL" id="LSZO01000217">
    <property type="protein sequence ID" value="KXU34247.1"/>
    <property type="molecule type" value="Genomic_DNA"/>
</dbReference>
<dbReference type="PANTHER" id="PTHR35936">
    <property type="entry name" value="MEMBRANE-BOUND LYTIC MUREIN TRANSGLYCOSYLASE F"/>
    <property type="match status" value="1"/>
</dbReference>
<gene>
    <name evidence="5" type="ORF">AXE65_07530</name>
</gene>
<dbReference type="Gene3D" id="3.40.190.10">
    <property type="entry name" value="Periplasmic binding protein-like II"/>
    <property type="match status" value="2"/>
</dbReference>
<evidence type="ECO:0000313" key="5">
    <source>
        <dbReference type="EMBL" id="KXU34247.1"/>
    </source>
</evidence>
<dbReference type="SUPFAM" id="SSF53850">
    <property type="entry name" value="Periplasmic binding protein-like II"/>
    <property type="match status" value="1"/>
</dbReference>
<accession>A0A139SI73</accession>
<feature type="signal peptide" evidence="3">
    <location>
        <begin position="1"/>
        <end position="31"/>
    </location>
</feature>
<evidence type="ECO:0000256" key="1">
    <source>
        <dbReference type="ARBA" id="ARBA00010333"/>
    </source>
</evidence>
<comment type="similarity">
    <text evidence="1">Belongs to the bacterial solute-binding protein 3 family.</text>
</comment>
<reference evidence="5 6" key="1">
    <citation type="submission" date="2016-02" db="EMBL/GenBank/DDBJ databases">
        <authorList>
            <person name="Wen L."/>
            <person name="He K."/>
            <person name="Yang H."/>
        </authorList>
    </citation>
    <scope>NUCLEOTIDE SEQUENCE [LARGE SCALE GENOMIC DNA]</scope>
    <source>
        <strain evidence="5 6">CV58</strain>
    </source>
</reference>
<dbReference type="RefSeq" id="WP_068393145.1">
    <property type="nucleotide sequence ID" value="NZ_LSZO01000217.1"/>
</dbReference>
<protein>
    <submittedName>
        <fullName evidence="5">Amino acid ABC transporter substrate-binding protein</fullName>
    </submittedName>
</protein>
<organism evidence="5 6">
    <name type="scientific">Ventosimonas gracilis</name>
    <dbReference type="NCBI Taxonomy" id="1680762"/>
    <lineage>
        <taxon>Bacteria</taxon>
        <taxon>Pseudomonadati</taxon>
        <taxon>Pseudomonadota</taxon>
        <taxon>Gammaproteobacteria</taxon>
        <taxon>Pseudomonadales</taxon>
        <taxon>Ventosimonadaceae</taxon>
        <taxon>Ventosimonas</taxon>
    </lineage>
</organism>
<dbReference type="Proteomes" id="UP000072660">
    <property type="component" value="Unassembled WGS sequence"/>
</dbReference>
<keyword evidence="6" id="KW-1185">Reference proteome</keyword>
<sequence>MHLIKQVKKQLNAFSIITASVALLLQGTAQAADANVWQNVQKAGVLRCGAAVAAPYVMKNPLTNEYSGIFSELCRDFGEKVLKVKVEFVDTTWDAIVAGLQGNKWDMAMALNPTPERALAVAFSKAAVDYQVNFLVHKDNPKFKDSTTAVADYDKAGINIAVMSGAVGDKATTEVMKKANIMRLPGMDETRLALMSKRADILSDEASTNHLFALANDWVREIYPNPAIAKQGIGFGLPRNISPADLAVLDIYITHRIDNGDIARWMDQAFAEVAKAAK</sequence>
<evidence type="ECO:0000256" key="2">
    <source>
        <dbReference type="ARBA" id="ARBA00022729"/>
    </source>
</evidence>
<name>A0A139SI73_9GAMM</name>
<dbReference type="OrthoDB" id="7708309at2"/>
<dbReference type="AlphaFoldDB" id="A0A139SI73"/>
<feature type="chain" id="PRO_5007299254" evidence="3">
    <location>
        <begin position="32"/>
        <end position="278"/>
    </location>
</feature>
<comment type="caution">
    <text evidence="5">The sequence shown here is derived from an EMBL/GenBank/DDBJ whole genome shotgun (WGS) entry which is preliminary data.</text>
</comment>
<dbReference type="Pfam" id="PF00497">
    <property type="entry name" value="SBP_bac_3"/>
    <property type="match status" value="1"/>
</dbReference>
<evidence type="ECO:0000256" key="3">
    <source>
        <dbReference type="SAM" id="SignalP"/>
    </source>
</evidence>
<dbReference type="InterPro" id="IPR001638">
    <property type="entry name" value="Solute-binding_3/MltF_N"/>
</dbReference>
<proteinExistence type="inferred from homology"/>